<evidence type="ECO:0000313" key="3">
    <source>
        <dbReference type="Proteomes" id="UP000799776"/>
    </source>
</evidence>
<proteinExistence type="predicted"/>
<organism evidence="2 3">
    <name type="scientific">Saccharata proteae CBS 121410</name>
    <dbReference type="NCBI Taxonomy" id="1314787"/>
    <lineage>
        <taxon>Eukaryota</taxon>
        <taxon>Fungi</taxon>
        <taxon>Dikarya</taxon>
        <taxon>Ascomycota</taxon>
        <taxon>Pezizomycotina</taxon>
        <taxon>Dothideomycetes</taxon>
        <taxon>Dothideomycetes incertae sedis</taxon>
        <taxon>Botryosphaeriales</taxon>
        <taxon>Saccharataceae</taxon>
        <taxon>Saccharata</taxon>
    </lineage>
</organism>
<name>A0A9P4I0V2_9PEZI</name>
<dbReference type="Proteomes" id="UP000799776">
    <property type="component" value="Unassembled WGS sequence"/>
</dbReference>
<reference evidence="2" key="1">
    <citation type="journal article" date="2020" name="Stud. Mycol.">
        <title>101 Dothideomycetes genomes: a test case for predicting lifestyles and emergence of pathogens.</title>
        <authorList>
            <person name="Haridas S."/>
            <person name="Albert R."/>
            <person name="Binder M."/>
            <person name="Bloem J."/>
            <person name="Labutti K."/>
            <person name="Salamov A."/>
            <person name="Andreopoulos B."/>
            <person name="Baker S."/>
            <person name="Barry K."/>
            <person name="Bills G."/>
            <person name="Bluhm B."/>
            <person name="Cannon C."/>
            <person name="Castanera R."/>
            <person name="Culley D."/>
            <person name="Daum C."/>
            <person name="Ezra D."/>
            <person name="Gonzalez J."/>
            <person name="Henrissat B."/>
            <person name="Kuo A."/>
            <person name="Liang C."/>
            <person name="Lipzen A."/>
            <person name="Lutzoni F."/>
            <person name="Magnuson J."/>
            <person name="Mondo S."/>
            <person name="Nolan M."/>
            <person name="Ohm R."/>
            <person name="Pangilinan J."/>
            <person name="Park H.-J."/>
            <person name="Ramirez L."/>
            <person name="Alfaro M."/>
            <person name="Sun H."/>
            <person name="Tritt A."/>
            <person name="Yoshinaga Y."/>
            <person name="Zwiers L.-H."/>
            <person name="Turgeon B."/>
            <person name="Goodwin S."/>
            <person name="Spatafora J."/>
            <person name="Crous P."/>
            <person name="Grigoriev I."/>
        </authorList>
    </citation>
    <scope>NUCLEOTIDE SEQUENCE</scope>
    <source>
        <strain evidence="2">CBS 121410</strain>
    </source>
</reference>
<comment type="caution">
    <text evidence="2">The sequence shown here is derived from an EMBL/GenBank/DDBJ whole genome shotgun (WGS) entry which is preliminary data.</text>
</comment>
<evidence type="ECO:0000256" key="1">
    <source>
        <dbReference type="SAM" id="MobiDB-lite"/>
    </source>
</evidence>
<keyword evidence="3" id="KW-1185">Reference proteome</keyword>
<protein>
    <submittedName>
        <fullName evidence="2">Uncharacterized protein</fullName>
    </submittedName>
</protein>
<feature type="region of interest" description="Disordered" evidence="1">
    <location>
        <begin position="190"/>
        <end position="224"/>
    </location>
</feature>
<feature type="compositionally biased region" description="Low complexity" evidence="1">
    <location>
        <begin position="199"/>
        <end position="212"/>
    </location>
</feature>
<sequence length="341" mass="36954">MKSSGPLPYPSFLAFGPSSETTVHEVFIQAAIRMESTIADPDEVLLIDRAISSHLWGRKPHDQMETTAIALKIGHIVELGLLDTLPPSSRLYGRPIGGHATTLKVDEDHGPSDYQHSRYDLNGGEDFQDILRTDSPGSMIENGDKSNGADQLLAIQGLGSGEPTATQHSDKMASLGDDKAVRERVDGPVTMLKQPQPMSSSSSTDVDSLASSQTAYDVEDPADEEDIKTKKYAVDLPARYTGVPEEEADRLILRRKASYISLAAYMQSEGAGIALRRGAFKNHELNLCFTLHGFWGAPPKSVQPMGVSRSGAAQLAKLFVSCVRLSAVKDTTALSYPDKQR</sequence>
<gene>
    <name evidence="2" type="ORF">K490DRAFT_52659</name>
</gene>
<dbReference type="AlphaFoldDB" id="A0A9P4I0V2"/>
<evidence type="ECO:0000313" key="2">
    <source>
        <dbReference type="EMBL" id="KAF2091443.1"/>
    </source>
</evidence>
<dbReference type="EMBL" id="ML978711">
    <property type="protein sequence ID" value="KAF2091443.1"/>
    <property type="molecule type" value="Genomic_DNA"/>
</dbReference>
<accession>A0A9P4I0V2</accession>